<proteinExistence type="predicted"/>
<dbReference type="InterPro" id="IPR005268">
    <property type="entry name" value="CHP00725"/>
</dbReference>
<dbReference type="EMBL" id="MELK01000016">
    <property type="protein sequence ID" value="OFW59369.1"/>
    <property type="molecule type" value="Genomic_DNA"/>
</dbReference>
<protein>
    <submittedName>
        <fullName evidence="1">TIGR00725 family protein</fullName>
    </submittedName>
</protein>
<evidence type="ECO:0000313" key="2">
    <source>
        <dbReference type="Proteomes" id="UP000177876"/>
    </source>
</evidence>
<accession>A0A1F2WR99</accession>
<dbReference type="PANTHER" id="PTHR43393">
    <property type="entry name" value="CYTOKININ RIBOSIDE 5'-MONOPHOSPHATE PHOSPHORIBOHYDROLASE"/>
    <property type="match status" value="1"/>
</dbReference>
<dbReference type="InterPro" id="IPR052341">
    <property type="entry name" value="LOG_family_nucleotidases"/>
</dbReference>
<comment type="caution">
    <text evidence="1">The sequence shown here is derived from an EMBL/GenBank/DDBJ whole genome shotgun (WGS) entry which is preliminary data.</text>
</comment>
<dbReference type="AlphaFoldDB" id="A0A1F2WR99"/>
<dbReference type="Pfam" id="PF18306">
    <property type="entry name" value="LDcluster4"/>
    <property type="match status" value="1"/>
</dbReference>
<dbReference type="Gene3D" id="3.40.50.450">
    <property type="match status" value="1"/>
</dbReference>
<dbReference type="Proteomes" id="UP000177876">
    <property type="component" value="Unassembled WGS sequence"/>
</dbReference>
<evidence type="ECO:0000313" key="1">
    <source>
        <dbReference type="EMBL" id="OFW59369.1"/>
    </source>
</evidence>
<sequence length="154" mass="16110">MYIAVVGGQLCTEEEARAAYEVGRLLAERDAVVICGGLTGVMEAVCRGAKEAGGTTIGVLPGPFRSDANQYVDHAIATDMGQARNAIIVRTSDAVIAIGGEYGTLSEIAMALKMGKRVVAISTWDIANRGVSDDKIIRAETPETAVDIVEAGVR</sequence>
<dbReference type="NCBIfam" id="TIGR00725">
    <property type="entry name" value="TIGR00725 family protein"/>
    <property type="match status" value="1"/>
</dbReference>
<dbReference type="InterPro" id="IPR041164">
    <property type="entry name" value="LDcluster4"/>
</dbReference>
<dbReference type="GO" id="GO:0005829">
    <property type="term" value="C:cytosol"/>
    <property type="evidence" value="ECO:0007669"/>
    <property type="project" value="TreeGrafter"/>
</dbReference>
<organism evidence="1 2">
    <name type="scientific">Candidatus Solincola sediminis</name>
    <dbReference type="NCBI Taxonomy" id="1797199"/>
    <lineage>
        <taxon>Bacteria</taxon>
        <taxon>Bacillati</taxon>
        <taxon>Actinomycetota</taxon>
        <taxon>Candidatus Geothermincolia</taxon>
        <taxon>Candidatus Geothermincolales</taxon>
        <taxon>Candidatus Geothermincolaceae</taxon>
        <taxon>Candidatus Solincola</taxon>
    </lineage>
</organism>
<dbReference type="PANTHER" id="PTHR43393:SF3">
    <property type="entry name" value="LYSINE DECARBOXYLASE-LIKE PROTEIN"/>
    <property type="match status" value="1"/>
</dbReference>
<reference evidence="1 2" key="1">
    <citation type="journal article" date="2016" name="Nat. Commun.">
        <title>Thousands of microbial genomes shed light on interconnected biogeochemical processes in an aquifer system.</title>
        <authorList>
            <person name="Anantharaman K."/>
            <person name="Brown C.T."/>
            <person name="Hug L.A."/>
            <person name="Sharon I."/>
            <person name="Castelle C.J."/>
            <person name="Probst A.J."/>
            <person name="Thomas B.C."/>
            <person name="Singh A."/>
            <person name="Wilkins M.J."/>
            <person name="Karaoz U."/>
            <person name="Brodie E.L."/>
            <person name="Williams K.H."/>
            <person name="Hubbard S.S."/>
            <person name="Banfield J.F."/>
        </authorList>
    </citation>
    <scope>NUCLEOTIDE SEQUENCE [LARGE SCALE GENOMIC DNA]</scope>
</reference>
<dbReference type="SUPFAM" id="SSF102405">
    <property type="entry name" value="MCP/YpsA-like"/>
    <property type="match status" value="1"/>
</dbReference>
<dbReference type="STRING" id="1797197.A2Y75_11075"/>
<name>A0A1F2WR99_9ACTN</name>
<gene>
    <name evidence="1" type="ORF">A2Y75_11075</name>
</gene>